<dbReference type="SUPFAM" id="SSF53756">
    <property type="entry name" value="UDP-Glycosyltransferase/glycogen phosphorylase"/>
    <property type="match status" value="1"/>
</dbReference>
<dbReference type="Gene3D" id="3.40.50.2000">
    <property type="entry name" value="Glycogen Phosphorylase B"/>
    <property type="match status" value="2"/>
</dbReference>
<dbReference type="PANTHER" id="PTHR12526">
    <property type="entry name" value="GLYCOSYLTRANSFERASE"/>
    <property type="match status" value="1"/>
</dbReference>
<keyword evidence="3" id="KW-0808">Transferase</keyword>
<dbReference type="Pfam" id="PF00534">
    <property type="entry name" value="Glycos_transf_1"/>
    <property type="match status" value="1"/>
</dbReference>
<dbReference type="EMBL" id="JBHILM010000006">
    <property type="protein sequence ID" value="MFB5680786.1"/>
    <property type="molecule type" value="Genomic_DNA"/>
</dbReference>
<organism evidence="3 4">
    <name type="scientific">Paenibacillus terreus</name>
    <dbReference type="NCBI Taxonomy" id="1387834"/>
    <lineage>
        <taxon>Bacteria</taxon>
        <taxon>Bacillati</taxon>
        <taxon>Bacillota</taxon>
        <taxon>Bacilli</taxon>
        <taxon>Bacillales</taxon>
        <taxon>Paenibacillaceae</taxon>
        <taxon>Paenibacillus</taxon>
    </lineage>
</organism>
<dbReference type="InterPro" id="IPR001296">
    <property type="entry name" value="Glyco_trans_1"/>
</dbReference>
<keyword evidence="4" id="KW-1185">Reference proteome</keyword>
<protein>
    <submittedName>
        <fullName evidence="3">Glycosyltransferase</fullName>
        <ecNumber evidence="3">2.4.-.-</ecNumber>
    </submittedName>
</protein>
<dbReference type="EC" id="2.4.-.-" evidence="3"/>
<dbReference type="InterPro" id="IPR028098">
    <property type="entry name" value="Glyco_trans_4-like_N"/>
</dbReference>
<dbReference type="GO" id="GO:0016757">
    <property type="term" value="F:glycosyltransferase activity"/>
    <property type="evidence" value="ECO:0007669"/>
    <property type="project" value="UniProtKB-KW"/>
</dbReference>
<feature type="domain" description="Glycosyl transferase family 1" evidence="1">
    <location>
        <begin position="190"/>
        <end position="337"/>
    </location>
</feature>
<evidence type="ECO:0000313" key="4">
    <source>
        <dbReference type="Proteomes" id="UP001580407"/>
    </source>
</evidence>
<name>A0ABV5B885_9BACL</name>
<dbReference type="Pfam" id="PF13439">
    <property type="entry name" value="Glyco_transf_4"/>
    <property type="match status" value="1"/>
</dbReference>
<feature type="domain" description="Glycosyltransferase subfamily 4-like N-terminal" evidence="2">
    <location>
        <begin position="16"/>
        <end position="178"/>
    </location>
</feature>
<dbReference type="PANTHER" id="PTHR12526:SF630">
    <property type="entry name" value="GLYCOSYLTRANSFERASE"/>
    <property type="match status" value="1"/>
</dbReference>
<evidence type="ECO:0000313" key="3">
    <source>
        <dbReference type="EMBL" id="MFB5680786.1"/>
    </source>
</evidence>
<accession>A0ABV5B885</accession>
<sequence>MKKKNILFLGAFQEPGGEEEVITYLFKNVDRSQFTPYLCGPARADFFQKHSIGKDQLLDLEMNSIYDIKSINKLKHYIDHYDIDIIHSHGSRGGLFGRVAGFLSKKKPVNIWTLHLLINENRYTISKSRRLTYTMIESVLGKVMTDQIITVSNDLKRKYEQLHNIKNIITIHNGIDIQKYHHVSNNIPDEKGELTFGFVSRLSKQKGIPYLIQAFNQVVKDPDYANRIKLQIVGTGDQEMEIRRMVKEHDLDAHVSLLGFRTDIPNILASIDVLVLPSMFEGFPMVILESLCAGTPVIASNVNGVPEVIQHHVNGLLVEPRNVEQLAESMKFYVDHPDKIIEHGKQGQSLVHNYFTKEVMMNKHMNLYNSLLQVN</sequence>
<dbReference type="RefSeq" id="WP_375524581.1">
    <property type="nucleotide sequence ID" value="NZ_JBHILM010000006.1"/>
</dbReference>
<comment type="caution">
    <text evidence="3">The sequence shown here is derived from an EMBL/GenBank/DDBJ whole genome shotgun (WGS) entry which is preliminary data.</text>
</comment>
<keyword evidence="3" id="KW-0328">Glycosyltransferase</keyword>
<dbReference type="Proteomes" id="UP001580407">
    <property type="component" value="Unassembled WGS sequence"/>
</dbReference>
<proteinExistence type="predicted"/>
<gene>
    <name evidence="3" type="ORF">ACE3NQ_07675</name>
</gene>
<evidence type="ECO:0000259" key="1">
    <source>
        <dbReference type="Pfam" id="PF00534"/>
    </source>
</evidence>
<evidence type="ECO:0000259" key="2">
    <source>
        <dbReference type="Pfam" id="PF13439"/>
    </source>
</evidence>
<reference evidence="3 4" key="1">
    <citation type="submission" date="2024-09" db="EMBL/GenBank/DDBJ databases">
        <authorList>
            <person name="Ruan L."/>
        </authorList>
    </citation>
    <scope>NUCLEOTIDE SEQUENCE [LARGE SCALE GENOMIC DNA]</scope>
    <source>
        <strain evidence="3 4">D33</strain>
    </source>
</reference>